<evidence type="ECO:0000256" key="5">
    <source>
        <dbReference type="ARBA" id="ARBA00023235"/>
    </source>
</evidence>
<evidence type="ECO:0000256" key="9">
    <source>
        <dbReference type="ARBA" id="ARBA00048988"/>
    </source>
</evidence>
<organism evidence="13">
    <name type="scientific">uncultured Phycisphaerae bacterium</name>
    <dbReference type="NCBI Taxonomy" id="904963"/>
    <lineage>
        <taxon>Bacteria</taxon>
        <taxon>Pseudomonadati</taxon>
        <taxon>Planctomycetota</taxon>
        <taxon>Phycisphaerae</taxon>
        <taxon>environmental samples</taxon>
    </lineage>
</organism>
<evidence type="ECO:0000256" key="2">
    <source>
        <dbReference type="ARBA" id="ARBA00022801"/>
    </source>
</evidence>
<dbReference type="Gene3D" id="3.40.50.300">
    <property type="entry name" value="P-loop containing nucleotide triphosphate hydrolases"/>
    <property type="match status" value="2"/>
</dbReference>
<evidence type="ECO:0000259" key="11">
    <source>
        <dbReference type="PROSITE" id="PS51198"/>
    </source>
</evidence>
<comment type="catalytic activity">
    <reaction evidence="9">
        <text>ATP + H2O = ADP + phosphate + H(+)</text>
        <dbReference type="Rhea" id="RHEA:13065"/>
        <dbReference type="ChEBI" id="CHEBI:15377"/>
        <dbReference type="ChEBI" id="CHEBI:15378"/>
        <dbReference type="ChEBI" id="CHEBI:30616"/>
        <dbReference type="ChEBI" id="CHEBI:43474"/>
        <dbReference type="ChEBI" id="CHEBI:456216"/>
        <dbReference type="EC" id="5.6.2.4"/>
    </reaction>
</comment>
<evidence type="ECO:0000256" key="7">
    <source>
        <dbReference type="ARBA" id="ARBA00034808"/>
    </source>
</evidence>
<evidence type="ECO:0000259" key="12">
    <source>
        <dbReference type="PROSITE" id="PS51217"/>
    </source>
</evidence>
<dbReference type="InterPro" id="IPR014016">
    <property type="entry name" value="UvrD-like_ATP-bd"/>
</dbReference>
<comment type="caution">
    <text evidence="10">Lacks conserved residue(s) required for the propagation of feature annotation.</text>
</comment>
<evidence type="ECO:0000256" key="6">
    <source>
        <dbReference type="ARBA" id="ARBA00034617"/>
    </source>
</evidence>
<dbReference type="SUPFAM" id="SSF52540">
    <property type="entry name" value="P-loop containing nucleoside triphosphate hydrolases"/>
    <property type="match status" value="1"/>
</dbReference>
<keyword evidence="2 10" id="KW-0378">Hydrolase</keyword>
<dbReference type="Gene3D" id="1.10.486.10">
    <property type="entry name" value="PCRA, domain 4"/>
    <property type="match status" value="1"/>
</dbReference>
<keyword evidence="3 10" id="KW-0347">Helicase</keyword>
<gene>
    <name evidence="13" type="ORF">AVDCRST_MAG64-2466</name>
</gene>
<dbReference type="PROSITE" id="PS51198">
    <property type="entry name" value="UVRD_HELICASE_ATP_BIND"/>
    <property type="match status" value="1"/>
</dbReference>
<accession>A0A6N3IYA2</accession>
<keyword evidence="4 10" id="KW-0067">ATP-binding</keyword>
<protein>
    <recommendedName>
        <fullName evidence="7">DNA 3'-5' helicase</fullName>
        <ecNumber evidence="7">5.6.2.4</ecNumber>
    </recommendedName>
    <alternativeName>
        <fullName evidence="8">DNA 3'-5' helicase II</fullName>
    </alternativeName>
</protein>
<dbReference type="GO" id="GO:0043138">
    <property type="term" value="F:3'-5' DNA helicase activity"/>
    <property type="evidence" value="ECO:0007669"/>
    <property type="project" value="UniProtKB-EC"/>
</dbReference>
<dbReference type="AlphaFoldDB" id="A0A6N3IYA2"/>
<evidence type="ECO:0000256" key="1">
    <source>
        <dbReference type="ARBA" id="ARBA00022741"/>
    </source>
</evidence>
<name>A0A6N3IYA2_9BACT</name>
<dbReference type="PANTHER" id="PTHR11070:SF2">
    <property type="entry name" value="ATP-DEPENDENT DNA HELICASE SRS2"/>
    <property type="match status" value="1"/>
</dbReference>
<sequence>KRGIEATKPQARLLALIANDWRENLGDRADLLALAEDRIDSRELAVISTYFDVLRTRNQTDFSGLLSETVRLLRECPEVRDKLLKRFQFIQVDEFQDTNRAQNEIVELITGPADNVLAVGDGDQSIYEWRGASPEGIPQFIRNGEAKTGRCRVVKLGTNYRSTPEIIRTADALIKHSSNRIPVEFSTVNAPGEAPKCASFLKPEEEAEAVAMNIEKLVRQDYVPPREVAVFYRQNDMSRLIEQSLAKRQLPYTVIGSGSYYDRMEVKDVLSMLRFLCNPKDGISFHRIANKPARGMGDALLGRLETHAERYDVDLLTTMGQAEHVHDEHGKPLSEAAVKACREALHVFGFDHPGWSVAQIANALLDRTKYDAWLKDRYEDKGEYEARRQNVNELVNSIAEYCKANPRAGIADYLQSISLYTAGDGRREENAVRLMSLHASKGLEFDVVYMIGVEHGLLPHEKAVKDRGDKGLEEERRLCYVGFTRARKLLRVTWCRQRQDVFSRGSTAKFKPSAPSRFLLEAGLLTPEEYRQAVQDTRPMALAKARAGAVRK</sequence>
<evidence type="ECO:0000256" key="4">
    <source>
        <dbReference type="ARBA" id="ARBA00022840"/>
    </source>
</evidence>
<dbReference type="GO" id="GO:0005524">
    <property type="term" value="F:ATP binding"/>
    <property type="evidence" value="ECO:0007669"/>
    <property type="project" value="UniProtKB-UniRule"/>
</dbReference>
<keyword evidence="1 10" id="KW-0547">Nucleotide-binding</keyword>
<dbReference type="PANTHER" id="PTHR11070">
    <property type="entry name" value="UVRD / RECB / PCRA DNA HELICASE FAMILY MEMBER"/>
    <property type="match status" value="1"/>
</dbReference>
<evidence type="ECO:0000256" key="8">
    <source>
        <dbReference type="ARBA" id="ARBA00034923"/>
    </source>
</evidence>
<feature type="non-terminal residue" evidence="13">
    <location>
        <position position="1"/>
    </location>
</feature>
<keyword evidence="5" id="KW-0413">Isomerase</keyword>
<evidence type="ECO:0000256" key="10">
    <source>
        <dbReference type="PROSITE-ProRule" id="PRU00560"/>
    </source>
</evidence>
<dbReference type="InterPro" id="IPR014017">
    <property type="entry name" value="DNA_helicase_UvrD-like_C"/>
</dbReference>
<dbReference type="GO" id="GO:0016787">
    <property type="term" value="F:hydrolase activity"/>
    <property type="evidence" value="ECO:0007669"/>
    <property type="project" value="UniProtKB-UniRule"/>
</dbReference>
<dbReference type="GO" id="GO:0000725">
    <property type="term" value="P:recombinational repair"/>
    <property type="evidence" value="ECO:0007669"/>
    <property type="project" value="TreeGrafter"/>
</dbReference>
<dbReference type="InterPro" id="IPR027417">
    <property type="entry name" value="P-loop_NTPase"/>
</dbReference>
<dbReference type="PROSITE" id="PS51217">
    <property type="entry name" value="UVRD_HELICASE_CTER"/>
    <property type="match status" value="1"/>
</dbReference>
<proteinExistence type="predicted"/>
<dbReference type="Pfam" id="PF13361">
    <property type="entry name" value="UvrD_C"/>
    <property type="match status" value="1"/>
</dbReference>
<dbReference type="Pfam" id="PF00580">
    <property type="entry name" value="UvrD-helicase"/>
    <property type="match status" value="1"/>
</dbReference>
<feature type="domain" description="UvrD-like helicase C-terminal" evidence="12">
    <location>
        <begin position="164"/>
        <end position="442"/>
    </location>
</feature>
<dbReference type="GO" id="GO:0003677">
    <property type="term" value="F:DNA binding"/>
    <property type="evidence" value="ECO:0007669"/>
    <property type="project" value="InterPro"/>
</dbReference>
<evidence type="ECO:0000256" key="3">
    <source>
        <dbReference type="ARBA" id="ARBA00022806"/>
    </source>
</evidence>
<dbReference type="EC" id="5.6.2.4" evidence="7"/>
<dbReference type="CDD" id="cd17932">
    <property type="entry name" value="DEXQc_UvrD"/>
    <property type="match status" value="1"/>
</dbReference>
<comment type="catalytic activity">
    <reaction evidence="6">
        <text>Couples ATP hydrolysis with the unwinding of duplex DNA by translocating in the 3'-5' direction.</text>
        <dbReference type="EC" id="5.6.2.4"/>
    </reaction>
</comment>
<evidence type="ECO:0000313" key="13">
    <source>
        <dbReference type="EMBL" id="CAA9413486.1"/>
    </source>
</evidence>
<feature type="domain" description="UvrD-like helicase ATP-binding" evidence="11">
    <location>
        <begin position="1"/>
        <end position="163"/>
    </location>
</feature>
<dbReference type="InterPro" id="IPR000212">
    <property type="entry name" value="DNA_helicase_UvrD/REP"/>
</dbReference>
<reference evidence="13" key="1">
    <citation type="submission" date="2020-02" db="EMBL/GenBank/DDBJ databases">
        <authorList>
            <person name="Meier V. D."/>
        </authorList>
    </citation>
    <scope>NUCLEOTIDE SEQUENCE</scope>
    <source>
        <strain evidence="13">AVDCRST_MAG64</strain>
    </source>
</reference>
<dbReference type="EMBL" id="CADCUQ010000547">
    <property type="protein sequence ID" value="CAA9413486.1"/>
    <property type="molecule type" value="Genomic_DNA"/>
</dbReference>